<keyword evidence="2" id="KW-0489">Methyltransferase</keyword>
<dbReference type="NCBIfam" id="TIGR01444">
    <property type="entry name" value="fkbM_fam"/>
    <property type="match status" value="1"/>
</dbReference>
<feature type="domain" description="Methyltransferase FkbM" evidence="1">
    <location>
        <begin position="44"/>
        <end position="213"/>
    </location>
</feature>
<dbReference type="Proteomes" id="UP000568751">
    <property type="component" value="Unassembled WGS sequence"/>
</dbReference>
<reference evidence="2 3" key="1">
    <citation type="submission" date="2020-05" db="EMBL/GenBank/DDBJ databases">
        <title>Horizontal transmission and recombination maintain forever young bacterial symbiont genomes.</title>
        <authorList>
            <person name="Russell S.L."/>
            <person name="Pepper-Tunick E."/>
            <person name="Svedberg J."/>
            <person name="Byrne A."/>
            <person name="Ruelas Castillo J."/>
            <person name="Vollmers C."/>
            <person name="Beinart R.A."/>
            <person name="Corbett-Detig R."/>
        </authorList>
    </citation>
    <scope>NUCLEOTIDE SEQUENCE [LARGE SCALE GENOMIC DNA]</scope>
    <source>
        <strain evidence="2">455</strain>
    </source>
</reference>
<organism evidence="2 3">
    <name type="scientific">Candidatus Thiodubiliella endoseptemdiera</name>
    <dbReference type="NCBI Taxonomy" id="2738886"/>
    <lineage>
        <taxon>Bacteria</taxon>
        <taxon>Pseudomonadati</taxon>
        <taxon>Pseudomonadota</taxon>
        <taxon>Gammaproteobacteria</taxon>
        <taxon>Candidatus Pseudothioglobaceae</taxon>
        <taxon>Candidatus Thiodubiliella</taxon>
    </lineage>
</organism>
<keyword evidence="2" id="KW-0808">Transferase</keyword>
<dbReference type="InterPro" id="IPR053188">
    <property type="entry name" value="FkbM_Methyltransferase"/>
</dbReference>
<gene>
    <name evidence="2" type="ORF">H0A76_01460</name>
</gene>
<proteinExistence type="predicted"/>
<dbReference type="InterPro" id="IPR006342">
    <property type="entry name" value="FkbM_mtfrase"/>
</dbReference>
<dbReference type="SUPFAM" id="SSF53335">
    <property type="entry name" value="S-adenosyl-L-methionine-dependent methyltransferases"/>
    <property type="match status" value="1"/>
</dbReference>
<dbReference type="GO" id="GO:0008171">
    <property type="term" value="F:O-methyltransferase activity"/>
    <property type="evidence" value="ECO:0007669"/>
    <property type="project" value="TreeGrafter"/>
</dbReference>
<name>A0A853F4F6_9GAMM</name>
<dbReference type="GO" id="GO:0032259">
    <property type="term" value="P:methylation"/>
    <property type="evidence" value="ECO:0007669"/>
    <property type="project" value="UniProtKB-KW"/>
</dbReference>
<dbReference type="Gene3D" id="3.40.50.150">
    <property type="entry name" value="Vaccinia Virus protein VP39"/>
    <property type="match status" value="1"/>
</dbReference>
<sequence length="239" mass="27286">MNIKHRIKRILWKFGYDVSRFDFNHPIARRKALLKSYDIQLVLDVGANIGQFSEQMRQDIGYTGAIISFEPLSSEFKLLKEKVDNDKNWKAFNCALGDIEQQLEINIAGNSYSSSILDMLKSHEKSAPESKYIGQEIINVKTLDGVMSELSVGETNIYLKIDTQGFESKVLKGAEMSLDRIHTIQLEMSLVPLYKDELLFDELYKILSSKDYVLVSLEPGFSDSNSGQMLQLDGIFHRF</sequence>
<dbReference type="PANTHER" id="PTHR36973">
    <property type="entry name" value="SLL1456 PROTEIN-RELATED"/>
    <property type="match status" value="1"/>
</dbReference>
<dbReference type="PANTHER" id="PTHR36973:SF4">
    <property type="entry name" value="NODULATION PROTEIN"/>
    <property type="match status" value="1"/>
</dbReference>
<dbReference type="InterPro" id="IPR029063">
    <property type="entry name" value="SAM-dependent_MTases_sf"/>
</dbReference>
<accession>A0A853F4F6</accession>
<dbReference type="Pfam" id="PF05050">
    <property type="entry name" value="Methyltransf_21"/>
    <property type="match status" value="1"/>
</dbReference>
<evidence type="ECO:0000259" key="1">
    <source>
        <dbReference type="Pfam" id="PF05050"/>
    </source>
</evidence>
<dbReference type="AlphaFoldDB" id="A0A853F4F6"/>
<dbReference type="EMBL" id="JACCHT010000001">
    <property type="protein sequence ID" value="NYT26685.1"/>
    <property type="molecule type" value="Genomic_DNA"/>
</dbReference>
<protein>
    <submittedName>
        <fullName evidence="2">FkbM family methyltransferase</fullName>
    </submittedName>
</protein>
<evidence type="ECO:0000313" key="3">
    <source>
        <dbReference type="Proteomes" id="UP000568751"/>
    </source>
</evidence>
<evidence type="ECO:0000313" key="2">
    <source>
        <dbReference type="EMBL" id="NYT26685.1"/>
    </source>
</evidence>
<comment type="caution">
    <text evidence="2">The sequence shown here is derived from an EMBL/GenBank/DDBJ whole genome shotgun (WGS) entry which is preliminary data.</text>
</comment>